<proteinExistence type="predicted"/>
<dbReference type="EMBL" id="HBII01009471">
    <property type="protein sequence ID" value="CAE0345128.1"/>
    <property type="molecule type" value="Transcribed_RNA"/>
</dbReference>
<sequence length="205" mass="23866">MVTAYDVMFGKSKGHEVIELSKAVSHIRENLDKATKTGILKTDNTEGVLIDIRQALNQCDQSKNQVLKEAEKSIKDLIKALYERKDVLIENINNYFLNERKKIEEQEQVWREKQKITDDLLKLSSNRDDDHSLLENSKYIADGIQTLSEKTKFNHFEMINSLDTTMHVIDDETNVKKADIPHEELKRLISQYIAPSEKKKIQYRC</sequence>
<accession>A0A7S3J6T5</accession>
<reference evidence="1" key="1">
    <citation type="submission" date="2021-01" db="EMBL/GenBank/DDBJ databases">
        <authorList>
            <person name="Corre E."/>
            <person name="Pelletier E."/>
            <person name="Niang G."/>
            <person name="Scheremetjew M."/>
            <person name="Finn R."/>
            <person name="Kale V."/>
            <person name="Holt S."/>
            <person name="Cochrane G."/>
            <person name="Meng A."/>
            <person name="Brown T."/>
            <person name="Cohen L."/>
        </authorList>
    </citation>
    <scope>NUCLEOTIDE SEQUENCE</scope>
    <source>
        <strain evidence="1">FSP1.4</strain>
    </source>
</reference>
<name>A0A7S3J6T5_9SPIT</name>
<organism evidence="1">
    <name type="scientific">Euplotes harpa</name>
    <dbReference type="NCBI Taxonomy" id="151035"/>
    <lineage>
        <taxon>Eukaryota</taxon>
        <taxon>Sar</taxon>
        <taxon>Alveolata</taxon>
        <taxon>Ciliophora</taxon>
        <taxon>Intramacronucleata</taxon>
        <taxon>Spirotrichea</taxon>
        <taxon>Hypotrichia</taxon>
        <taxon>Euplotida</taxon>
        <taxon>Euplotidae</taxon>
        <taxon>Euplotes</taxon>
    </lineage>
</organism>
<evidence type="ECO:0000313" key="1">
    <source>
        <dbReference type="EMBL" id="CAE0345128.1"/>
    </source>
</evidence>
<gene>
    <name evidence="1" type="ORF">EHAR0213_LOCUS4037</name>
</gene>
<protein>
    <submittedName>
        <fullName evidence="1">Uncharacterized protein</fullName>
    </submittedName>
</protein>
<dbReference type="AlphaFoldDB" id="A0A7S3J6T5"/>